<organism evidence="1">
    <name type="scientific">hydrocarbon metagenome</name>
    <dbReference type="NCBI Taxonomy" id="938273"/>
    <lineage>
        <taxon>unclassified sequences</taxon>
        <taxon>metagenomes</taxon>
        <taxon>ecological metagenomes</taxon>
    </lineage>
</organism>
<accession>A0A0W8F0L1</accession>
<reference evidence="1" key="1">
    <citation type="journal article" date="2015" name="Proc. Natl. Acad. Sci. U.S.A.">
        <title>Networks of energetic and metabolic interactions define dynamics in microbial communities.</title>
        <authorList>
            <person name="Embree M."/>
            <person name="Liu J.K."/>
            <person name="Al-Bassam M.M."/>
            <person name="Zengler K."/>
        </authorList>
    </citation>
    <scope>NUCLEOTIDE SEQUENCE</scope>
</reference>
<gene>
    <name evidence="1" type="ORF">ASZ90_016084</name>
</gene>
<evidence type="ECO:0000313" key="1">
    <source>
        <dbReference type="EMBL" id="KUG14270.1"/>
    </source>
</evidence>
<dbReference type="InterPro" id="IPR003748">
    <property type="entry name" value="DUF169"/>
</dbReference>
<proteinExistence type="predicted"/>
<dbReference type="Pfam" id="PF02596">
    <property type="entry name" value="DUF169"/>
    <property type="match status" value="1"/>
</dbReference>
<name>A0A0W8F0L1_9ZZZZ</name>
<protein>
    <recommendedName>
        <fullName evidence="2">DUF169 domain-containing protein</fullName>
    </recommendedName>
</protein>
<dbReference type="EMBL" id="LNQE01001679">
    <property type="protein sequence ID" value="KUG14270.1"/>
    <property type="molecule type" value="Genomic_DNA"/>
</dbReference>
<evidence type="ECO:0008006" key="2">
    <source>
        <dbReference type="Google" id="ProtNLM"/>
    </source>
</evidence>
<comment type="caution">
    <text evidence="1">The sequence shown here is derived from an EMBL/GenBank/DDBJ whole genome shotgun (WGS) entry which is preliminary data.</text>
</comment>
<sequence>MDIALRDRFTGLWNEYFEGADLPITFGIGEESGTVEKVPPPKSWRCMVCDLGRIRKGMPRSFDEESLSCSGAMYYLGYTTERRPEFRYFLSSGRPGVVEGERYKRTPEIVDAMEQYRGEIPATGRWYLFKRWDQLTAEDSPEVVIFFARPEVLSGLFSLANFDQADPYGGVICPFGSGCSSIVYYPLLEQQKENPKAVLGMFDPSARPCVMPDVLTMAIPMKKFEKMIGYMEESFLTTGSWEKVRKKIRRSEEIHAR</sequence>
<dbReference type="AlphaFoldDB" id="A0A0W8F0L1"/>